<evidence type="ECO:0000313" key="1">
    <source>
        <dbReference type="EMBL" id="AMU90989.1"/>
    </source>
</evidence>
<evidence type="ECO:0008006" key="3">
    <source>
        <dbReference type="Google" id="ProtNLM"/>
    </source>
</evidence>
<dbReference type="RefSeq" id="WP_054730762.1">
    <property type="nucleotide sequence ID" value="NZ_CP009429.1"/>
</dbReference>
<organism evidence="1 2">
    <name type="scientific">Sphingopyxis macrogoltabida</name>
    <name type="common">Sphingomonas macrogoltabidus</name>
    <dbReference type="NCBI Taxonomy" id="33050"/>
    <lineage>
        <taxon>Bacteria</taxon>
        <taxon>Pseudomonadati</taxon>
        <taxon>Pseudomonadota</taxon>
        <taxon>Alphaproteobacteria</taxon>
        <taxon>Sphingomonadales</taxon>
        <taxon>Sphingomonadaceae</taxon>
        <taxon>Sphingopyxis</taxon>
    </lineage>
</organism>
<dbReference type="EMBL" id="CP013344">
    <property type="protein sequence ID" value="AMU90989.1"/>
    <property type="molecule type" value="Genomic_DNA"/>
</dbReference>
<dbReference type="AlphaFoldDB" id="A0AAC9AW29"/>
<reference evidence="1 2" key="2">
    <citation type="journal article" date="2016" name="Genome Announc.">
        <title>Complete Genome Sequence of Sphingopyxis macrogoltabida Strain 203N (NBRC 111659), a Polyethylene Glycol Degrader.</title>
        <authorList>
            <person name="Ohtsubo Y."/>
            <person name="Nonoyama S."/>
            <person name="Nagata Y."/>
            <person name="Numata M."/>
            <person name="Tsuchikane K."/>
            <person name="Hosoyama A."/>
            <person name="Yamazoe A."/>
            <person name="Tsuda M."/>
            <person name="Fujita N."/>
            <person name="Kawai F."/>
        </authorList>
    </citation>
    <scope>NUCLEOTIDE SEQUENCE [LARGE SCALE GENOMIC DNA]</scope>
    <source>
        <strain evidence="1 2">203N</strain>
    </source>
</reference>
<reference evidence="2" key="1">
    <citation type="submission" date="2015-11" db="EMBL/GenBank/DDBJ databases">
        <title>Complete genome sequence of a polyethylene-glycol degrader Sphingopyxis macrogoltabida 203N (NBRC 111659).</title>
        <authorList>
            <person name="Yoshiyuki O."/>
            <person name="Shouta N."/>
            <person name="Nagata Y."/>
            <person name="Numata M."/>
            <person name="Tsuchikane K."/>
            <person name="Hosoyama A."/>
            <person name="Yamazoe A."/>
            <person name="Tsuda M."/>
            <person name="Fujita N."/>
            <person name="Kawai F."/>
        </authorList>
    </citation>
    <scope>NUCLEOTIDE SEQUENCE [LARGE SCALE GENOMIC DNA]</scope>
    <source>
        <strain evidence="2">203N</strain>
    </source>
</reference>
<keyword evidence="2" id="KW-1185">Reference proteome</keyword>
<dbReference type="Proteomes" id="UP000076088">
    <property type="component" value="Chromosome"/>
</dbReference>
<proteinExistence type="predicted"/>
<dbReference type="KEGG" id="smaz:LH19_17835"/>
<evidence type="ECO:0000313" key="2">
    <source>
        <dbReference type="Proteomes" id="UP000076088"/>
    </source>
</evidence>
<sequence>MAGSHNQQLSAPPEPVRASRIQYIKLGAGGAWEASCFANDRIEWGIDSDPHDLPMAENWTALREHYTSVGFAPSTASGYVTEARVFYEGAADVLWITFSRGHLWWTFAEPEVHYLGAAGDTAGSRYRTAIGGWKNCDIHGAPLSIDRLSTRLTKLASYPRTICAVKEAELCLRYINGEEDGDAAAVQASREQLEQGLETLIKRLNWDDFELLSDLILARSGWRRISSLGGILKDIDLLVEQPLTGQRMAVQVKSAATKETFLDYRTRLIEQGVADSMLLVCHSPSFDFAVSVRARGVISGVGDGVFRGGACPTPECGVAGGHRVHRYGGVCTLQP</sequence>
<protein>
    <recommendedName>
        <fullName evidence="3">Restriction endonuclease type IV Mrr domain-containing protein</fullName>
    </recommendedName>
</protein>
<name>A0AAC9AW29_SPHMC</name>
<accession>A0AAC9AW29</accession>
<gene>
    <name evidence="1" type="ORF">ATM17_18400</name>
</gene>